<dbReference type="OrthoDB" id="9811747at2"/>
<accession>S2LKV2</accession>
<name>S2LKV2_BILW3</name>
<organism evidence="1 2">
    <name type="scientific">Bilophila wadsworthia (strain 3_1_6)</name>
    <dbReference type="NCBI Taxonomy" id="563192"/>
    <lineage>
        <taxon>Bacteria</taxon>
        <taxon>Pseudomonadati</taxon>
        <taxon>Thermodesulfobacteriota</taxon>
        <taxon>Desulfovibrionia</taxon>
        <taxon>Desulfovibrionales</taxon>
        <taxon>Desulfovibrionaceae</taxon>
        <taxon>Bilophila</taxon>
    </lineage>
</organism>
<dbReference type="SUPFAM" id="SSF53335">
    <property type="entry name" value="S-adenosyl-L-methionine-dependent methyltransferases"/>
    <property type="match status" value="1"/>
</dbReference>
<dbReference type="CDD" id="cd02440">
    <property type="entry name" value="AdoMet_MTases"/>
    <property type="match status" value="1"/>
</dbReference>
<dbReference type="HOGENOM" id="CLU_114151_0_0_7"/>
<dbReference type="Proteomes" id="UP000006034">
    <property type="component" value="Unassembled WGS sequence"/>
</dbReference>
<protein>
    <recommendedName>
        <fullName evidence="3">Methyltransferase type 11 domain-containing protein</fullName>
    </recommendedName>
</protein>
<dbReference type="GeneID" id="78087721"/>
<proteinExistence type="predicted"/>
<sequence length="168" mass="19834">MNPTPQILDPCCGGKMLWFNKNDRRAAFCDRRREKHILCDGRVFEVNPDTVCDFRKLPFPDESFFLICFDPPHLLQAGETSWIKKKYGILNRLTWSEDLSKGFDECWRVLKPGGTLIFKWNETRISLREVLSCFSRRPVFGHTTTKRRDTHWITFYKEAAREAVEEGR</sequence>
<evidence type="ECO:0000313" key="1">
    <source>
        <dbReference type="EMBL" id="EPC05864.1"/>
    </source>
</evidence>
<evidence type="ECO:0008006" key="3">
    <source>
        <dbReference type="Google" id="ProtNLM"/>
    </source>
</evidence>
<dbReference type="Gene3D" id="3.40.50.150">
    <property type="entry name" value="Vaccinia Virus protein VP39"/>
    <property type="match status" value="1"/>
</dbReference>
<dbReference type="RefSeq" id="WP_016360523.1">
    <property type="nucleotide sequence ID" value="NZ_KE150238.1"/>
</dbReference>
<dbReference type="STRING" id="563192.HMPREF0179_05148"/>
<dbReference type="EMBL" id="ADCP02000001">
    <property type="protein sequence ID" value="EPC05864.1"/>
    <property type="molecule type" value="Genomic_DNA"/>
</dbReference>
<dbReference type="InterPro" id="IPR029063">
    <property type="entry name" value="SAM-dependent_MTases_sf"/>
</dbReference>
<reference evidence="1 2" key="1">
    <citation type="submission" date="2010-10" db="EMBL/GenBank/DDBJ databases">
        <authorList>
            <consortium name="The Broad Institute Genome Sequencing Platform"/>
            <person name="Ward D."/>
            <person name="Earl A."/>
            <person name="Feldgarden M."/>
            <person name="Young S.K."/>
            <person name="Gargeya S."/>
            <person name="Zeng Q."/>
            <person name="Alvarado L."/>
            <person name="Berlin A."/>
            <person name="Bochicchio J."/>
            <person name="Chapman S.B."/>
            <person name="Chen Z."/>
            <person name="Freedman E."/>
            <person name="Gellesch M."/>
            <person name="Goldberg J."/>
            <person name="Griggs A."/>
            <person name="Gujja S."/>
            <person name="Heilman E."/>
            <person name="Heiman D."/>
            <person name="Howarth C."/>
            <person name="Mehta T."/>
            <person name="Neiman D."/>
            <person name="Pearson M."/>
            <person name="Roberts A."/>
            <person name="Saif S."/>
            <person name="Shea T."/>
            <person name="Shenoy N."/>
            <person name="Sisk P."/>
            <person name="Stolte C."/>
            <person name="Sykes S."/>
            <person name="White J."/>
            <person name="Yandava C."/>
            <person name="Allen-Vercoe E."/>
            <person name="Sibley C."/>
            <person name="Ambrose C.E."/>
            <person name="Strauss J."/>
            <person name="Daigneault M."/>
            <person name="Haas B."/>
            <person name="Nusbaum C."/>
            <person name="Birren B."/>
        </authorList>
    </citation>
    <scope>NUCLEOTIDE SEQUENCE [LARGE SCALE GENOMIC DNA]</scope>
    <source>
        <strain evidence="1 2">3_1_6</strain>
    </source>
</reference>
<gene>
    <name evidence="1" type="ORF">HMPREF0179_05148</name>
</gene>
<comment type="caution">
    <text evidence="1">The sequence shown here is derived from an EMBL/GenBank/DDBJ whole genome shotgun (WGS) entry which is preliminary data.</text>
</comment>
<dbReference type="eggNOG" id="COG1092">
    <property type="taxonomic scope" value="Bacteria"/>
</dbReference>
<reference evidence="1 2" key="2">
    <citation type="submission" date="2013-04" db="EMBL/GenBank/DDBJ databases">
        <title>The Genome Sequence of Bilophila wadsworthia 3_1_6.</title>
        <authorList>
            <consortium name="The Broad Institute Genomics Platform"/>
            <person name="Earl A."/>
            <person name="Ward D."/>
            <person name="Feldgarden M."/>
            <person name="Gevers D."/>
            <person name="Sibley C."/>
            <person name="Strauss J."/>
            <person name="Allen-Vercoe E."/>
            <person name="Walker B."/>
            <person name="Young S."/>
            <person name="Zeng Q."/>
            <person name="Gargeya S."/>
            <person name="Fitzgerald M."/>
            <person name="Haas B."/>
            <person name="Abouelleil A."/>
            <person name="Allen A.W."/>
            <person name="Alvarado L."/>
            <person name="Arachchi H.M."/>
            <person name="Berlin A.M."/>
            <person name="Chapman S.B."/>
            <person name="Gainer-Dewar J."/>
            <person name="Goldberg J."/>
            <person name="Griggs A."/>
            <person name="Gujja S."/>
            <person name="Hansen M."/>
            <person name="Howarth C."/>
            <person name="Imamovic A."/>
            <person name="Ireland A."/>
            <person name="Larimer J."/>
            <person name="McCowan C."/>
            <person name="Murphy C."/>
            <person name="Pearson M."/>
            <person name="Poon T.W."/>
            <person name="Priest M."/>
            <person name="Roberts A."/>
            <person name="Saif S."/>
            <person name="Shea T."/>
            <person name="Sisk P."/>
            <person name="Sykes S."/>
            <person name="Wortman J."/>
            <person name="Nusbaum C."/>
            <person name="Birren B."/>
        </authorList>
    </citation>
    <scope>NUCLEOTIDE SEQUENCE [LARGE SCALE GENOMIC DNA]</scope>
    <source>
        <strain evidence="1 2">3_1_6</strain>
    </source>
</reference>
<dbReference type="AlphaFoldDB" id="S2LKV2"/>
<keyword evidence="2" id="KW-1185">Reference proteome</keyword>
<evidence type="ECO:0000313" key="2">
    <source>
        <dbReference type="Proteomes" id="UP000006034"/>
    </source>
</evidence>